<dbReference type="Pfam" id="PF12796">
    <property type="entry name" value="Ank_2"/>
    <property type="match status" value="2"/>
</dbReference>
<dbReference type="PROSITE" id="PS50088">
    <property type="entry name" value="ANK_REPEAT"/>
    <property type="match status" value="3"/>
</dbReference>
<protein>
    <submittedName>
        <fullName evidence="4">Uncharacterized protein</fullName>
    </submittedName>
</protein>
<dbReference type="GO" id="GO:0005886">
    <property type="term" value="C:plasma membrane"/>
    <property type="evidence" value="ECO:0007669"/>
    <property type="project" value="TreeGrafter"/>
</dbReference>
<keyword evidence="1" id="KW-0677">Repeat</keyword>
<dbReference type="PANTHER" id="PTHR24186">
    <property type="entry name" value="PROTEIN PHOSPHATASE 1 REGULATORY SUBUNIT"/>
    <property type="match status" value="1"/>
</dbReference>
<dbReference type="PANTHER" id="PTHR24186:SF37">
    <property type="entry name" value="PGG DOMAIN-CONTAINING PROTEIN"/>
    <property type="match status" value="1"/>
</dbReference>
<evidence type="ECO:0000256" key="3">
    <source>
        <dbReference type="PROSITE-ProRule" id="PRU00023"/>
    </source>
</evidence>
<name>A0AAN7KEV3_TRANT</name>
<evidence type="ECO:0000256" key="1">
    <source>
        <dbReference type="ARBA" id="ARBA00022737"/>
    </source>
</evidence>
<feature type="repeat" description="ANK" evidence="3">
    <location>
        <begin position="54"/>
        <end position="86"/>
    </location>
</feature>
<evidence type="ECO:0000256" key="2">
    <source>
        <dbReference type="ARBA" id="ARBA00023043"/>
    </source>
</evidence>
<dbReference type="SUPFAM" id="SSF48403">
    <property type="entry name" value="Ankyrin repeat"/>
    <property type="match status" value="1"/>
</dbReference>
<organism evidence="4 5">
    <name type="scientific">Trapa natans</name>
    <name type="common">Water chestnut</name>
    <dbReference type="NCBI Taxonomy" id="22666"/>
    <lineage>
        <taxon>Eukaryota</taxon>
        <taxon>Viridiplantae</taxon>
        <taxon>Streptophyta</taxon>
        <taxon>Embryophyta</taxon>
        <taxon>Tracheophyta</taxon>
        <taxon>Spermatophyta</taxon>
        <taxon>Magnoliopsida</taxon>
        <taxon>eudicotyledons</taxon>
        <taxon>Gunneridae</taxon>
        <taxon>Pentapetalae</taxon>
        <taxon>rosids</taxon>
        <taxon>malvids</taxon>
        <taxon>Myrtales</taxon>
        <taxon>Lythraceae</taxon>
        <taxon>Trapa</taxon>
    </lineage>
</organism>
<dbReference type="SMART" id="SM00248">
    <property type="entry name" value="ANK"/>
    <property type="match status" value="4"/>
</dbReference>
<keyword evidence="5" id="KW-1185">Reference proteome</keyword>
<dbReference type="InterPro" id="IPR002110">
    <property type="entry name" value="Ankyrin_rpt"/>
</dbReference>
<comment type="caution">
    <text evidence="4">The sequence shown here is derived from an EMBL/GenBank/DDBJ whole genome shotgun (WGS) entry which is preliminary data.</text>
</comment>
<evidence type="ECO:0000313" key="5">
    <source>
        <dbReference type="Proteomes" id="UP001346149"/>
    </source>
</evidence>
<dbReference type="EMBL" id="JAXQNO010000024">
    <property type="protein sequence ID" value="KAK4763133.1"/>
    <property type="molecule type" value="Genomic_DNA"/>
</dbReference>
<evidence type="ECO:0000313" key="4">
    <source>
        <dbReference type="EMBL" id="KAK4763133.1"/>
    </source>
</evidence>
<accession>A0AAN7KEV3</accession>
<dbReference type="InterPro" id="IPR036770">
    <property type="entry name" value="Ankyrin_rpt-contain_sf"/>
</dbReference>
<dbReference type="AlphaFoldDB" id="A0AAN7KEV3"/>
<reference evidence="4 5" key="1">
    <citation type="journal article" date="2023" name="Hortic Res">
        <title>Pangenome of water caltrop reveals structural variations and asymmetric subgenome divergence after allopolyploidization.</title>
        <authorList>
            <person name="Zhang X."/>
            <person name="Chen Y."/>
            <person name="Wang L."/>
            <person name="Yuan Y."/>
            <person name="Fang M."/>
            <person name="Shi L."/>
            <person name="Lu R."/>
            <person name="Comes H.P."/>
            <person name="Ma Y."/>
            <person name="Chen Y."/>
            <person name="Huang G."/>
            <person name="Zhou Y."/>
            <person name="Zheng Z."/>
            <person name="Qiu Y."/>
        </authorList>
    </citation>
    <scope>NUCLEOTIDE SEQUENCE [LARGE SCALE GENOMIC DNA]</scope>
    <source>
        <strain evidence="4">F231</strain>
    </source>
</reference>
<sequence>MTMENSKGVVVAGSTATMAGLLYDAAITGSVGVLDGLVQQYGKVIVSRFSLTSFSETPLHLAALLGHLQFSKRLLELRPELASEQDSEKCTPLHLAAANGHDQVVRELLETDKMACLMQDQEGRVPLHLAAMRGRAVVVMELLKPVLAHELLKKKTDDGDGVLHLCLKYNHLDVLKVVLQVIGKDREILMMTDSCGNTILHLAVMLKQGEVHSQYPSRIHYFNNAYAY</sequence>
<gene>
    <name evidence="4" type="ORF">SAY86_008901</name>
</gene>
<feature type="repeat" description="ANK" evidence="3">
    <location>
        <begin position="122"/>
        <end position="144"/>
    </location>
</feature>
<feature type="repeat" description="ANK" evidence="3">
    <location>
        <begin position="88"/>
        <end position="110"/>
    </location>
</feature>
<dbReference type="PROSITE" id="PS50297">
    <property type="entry name" value="ANK_REP_REGION"/>
    <property type="match status" value="2"/>
</dbReference>
<proteinExistence type="predicted"/>
<keyword evidence="2 3" id="KW-0040">ANK repeat</keyword>
<dbReference type="Proteomes" id="UP001346149">
    <property type="component" value="Unassembled WGS sequence"/>
</dbReference>
<dbReference type="Gene3D" id="1.25.40.20">
    <property type="entry name" value="Ankyrin repeat-containing domain"/>
    <property type="match status" value="1"/>
</dbReference>